<dbReference type="GO" id="GO:0046872">
    <property type="term" value="F:metal ion binding"/>
    <property type="evidence" value="ECO:0007669"/>
    <property type="project" value="UniProtKB-KW"/>
</dbReference>
<keyword evidence="7" id="KW-1185">Reference proteome</keyword>
<keyword evidence="3" id="KW-0560">Oxidoreductase</keyword>
<keyword evidence="2" id="KW-0479">Metal-binding</keyword>
<evidence type="ECO:0000313" key="6">
    <source>
        <dbReference type="EMBL" id="KRR12781.1"/>
    </source>
</evidence>
<dbReference type="PANTHER" id="PTHR43498:SF1">
    <property type="entry name" value="COB--COM HETERODISULFIDE REDUCTASE IRON-SULFUR SUBUNIT A"/>
    <property type="match status" value="1"/>
</dbReference>
<proteinExistence type="predicted"/>
<dbReference type="GO" id="GO:0016491">
    <property type="term" value="F:oxidoreductase activity"/>
    <property type="evidence" value="ECO:0007669"/>
    <property type="project" value="UniProtKB-KW"/>
</dbReference>
<dbReference type="SUPFAM" id="SSF51905">
    <property type="entry name" value="FAD/NAD(P)-binding domain"/>
    <property type="match status" value="1"/>
</dbReference>
<gene>
    <name evidence="6" type="ORF">CP49_08980</name>
</gene>
<dbReference type="RefSeq" id="WP_057848932.1">
    <property type="nucleotide sequence ID" value="NZ_LLXX01000025.1"/>
</dbReference>
<dbReference type="Gene3D" id="3.50.50.60">
    <property type="entry name" value="FAD/NAD(P)-binding domain"/>
    <property type="match status" value="1"/>
</dbReference>
<keyword evidence="5" id="KW-0411">Iron-sulfur</keyword>
<name>A0A0R3M5B4_9BRAD</name>
<dbReference type="EMBL" id="LLXX01000025">
    <property type="protein sequence ID" value="KRR12781.1"/>
    <property type="molecule type" value="Genomic_DNA"/>
</dbReference>
<evidence type="ECO:0000256" key="2">
    <source>
        <dbReference type="ARBA" id="ARBA00022723"/>
    </source>
</evidence>
<evidence type="ECO:0000256" key="1">
    <source>
        <dbReference type="ARBA" id="ARBA00022485"/>
    </source>
</evidence>
<dbReference type="InterPro" id="IPR039650">
    <property type="entry name" value="HdrA-like"/>
</dbReference>
<reference evidence="6 7" key="1">
    <citation type="submission" date="2014-03" db="EMBL/GenBank/DDBJ databases">
        <title>Bradyrhizobium valentinum sp. nov., isolated from effective nodules of Lupinus mariae-josephae, a lupine endemic of basic-lime soils in Eastern Spain.</title>
        <authorList>
            <person name="Duran D."/>
            <person name="Rey L."/>
            <person name="Navarro A."/>
            <person name="Busquets A."/>
            <person name="Imperial J."/>
            <person name="Ruiz-Argueso T."/>
        </authorList>
    </citation>
    <scope>NUCLEOTIDE SEQUENCE [LARGE SCALE GENOMIC DNA]</scope>
    <source>
        <strain evidence="6 7">LmjM3</strain>
    </source>
</reference>
<dbReference type="InterPro" id="IPR036188">
    <property type="entry name" value="FAD/NAD-bd_sf"/>
</dbReference>
<protein>
    <recommendedName>
        <fullName evidence="8">FAD-dependent oxidoreductase</fullName>
    </recommendedName>
</protein>
<organism evidence="6 7">
    <name type="scientific">Bradyrhizobium valentinum</name>
    <dbReference type="NCBI Taxonomy" id="1518501"/>
    <lineage>
        <taxon>Bacteria</taxon>
        <taxon>Pseudomonadati</taxon>
        <taxon>Pseudomonadota</taxon>
        <taxon>Alphaproteobacteria</taxon>
        <taxon>Hyphomicrobiales</taxon>
        <taxon>Nitrobacteraceae</taxon>
        <taxon>Bradyrhizobium</taxon>
    </lineage>
</organism>
<dbReference type="PRINTS" id="PR00419">
    <property type="entry name" value="ADXRDTASE"/>
</dbReference>
<evidence type="ECO:0000256" key="5">
    <source>
        <dbReference type="ARBA" id="ARBA00023014"/>
    </source>
</evidence>
<evidence type="ECO:0000256" key="3">
    <source>
        <dbReference type="ARBA" id="ARBA00023002"/>
    </source>
</evidence>
<sequence>MTAANEFTTEVQRPAIVVKRDVPIAYEADVVVVGAGPGGFAAALQAARMGASVVLVERFDMPGGVHTSGLQGSADIGVGGIHTELMQRFAADGYIYTATEHTHPGWAGNPLSHYERNKEPGSAFTRMTFNPEGAGCVMANMLQEAGVTALYGTSFVDAIVTRGTGNDSISAIVVENASGLQGIAGKIFIEGSGTSELVARAGAPFVRGGGGQPEGTGWDGVERPIPGGLLWTMSGIDFQKLAAHQESAKDPLLHKLMAEAAASGDLPEAVYRPRMAGKNVYGDAYIGHPTLDMSPIAADGTYVLWQNVPYEWALHMDDDAADHAKAKRALRAFINVEAKFLRKYVPGFENATVSGIGRFVGVRDGRHPIGEYVVNLDDVKAGRTFRDAVTKPMTKTFFWGGHRKYTFEVPFRCFLPKRIDNMILTGASLSFEYKTLFMVMRNFPWCTQTGEIAGFAAARCIERKIKPKEFEFNTPYF</sequence>
<evidence type="ECO:0000256" key="4">
    <source>
        <dbReference type="ARBA" id="ARBA00023004"/>
    </source>
</evidence>
<evidence type="ECO:0000313" key="7">
    <source>
        <dbReference type="Proteomes" id="UP000051913"/>
    </source>
</evidence>
<dbReference type="Pfam" id="PF12831">
    <property type="entry name" value="FAD_oxidored"/>
    <property type="match status" value="1"/>
</dbReference>
<dbReference type="AlphaFoldDB" id="A0A0R3M5B4"/>
<evidence type="ECO:0008006" key="8">
    <source>
        <dbReference type="Google" id="ProtNLM"/>
    </source>
</evidence>
<dbReference type="OrthoDB" id="9777740at2"/>
<comment type="caution">
    <text evidence="6">The sequence shown here is derived from an EMBL/GenBank/DDBJ whole genome shotgun (WGS) entry which is preliminary data.</text>
</comment>
<dbReference type="PANTHER" id="PTHR43498">
    <property type="entry name" value="FERREDOXIN:COB-COM HETERODISULFIDE REDUCTASE SUBUNIT A"/>
    <property type="match status" value="1"/>
</dbReference>
<dbReference type="GO" id="GO:0051539">
    <property type="term" value="F:4 iron, 4 sulfur cluster binding"/>
    <property type="evidence" value="ECO:0007669"/>
    <property type="project" value="UniProtKB-KW"/>
</dbReference>
<accession>A0A0R3M5B4</accession>
<dbReference type="Proteomes" id="UP000051913">
    <property type="component" value="Unassembled WGS sequence"/>
</dbReference>
<dbReference type="STRING" id="1518501.CQ10_15240"/>
<keyword evidence="4" id="KW-0408">Iron</keyword>
<keyword evidence="1" id="KW-0004">4Fe-4S</keyword>